<dbReference type="InterPro" id="IPR000277">
    <property type="entry name" value="Cys/Met-Metab_PyrdxlP-dep_enz"/>
</dbReference>
<evidence type="ECO:0000256" key="1">
    <source>
        <dbReference type="ARBA" id="ARBA00001933"/>
    </source>
</evidence>
<comment type="similarity">
    <text evidence="2 9">Belongs to the trans-sulfuration enzymes family.</text>
</comment>
<evidence type="ECO:0000256" key="3">
    <source>
        <dbReference type="ARBA" id="ARBA00022898"/>
    </source>
</evidence>
<dbReference type="InterPro" id="IPR054542">
    <property type="entry name" value="Cys_met_metab_PP"/>
</dbReference>
<name>A0A934IUM0_9HYPH</name>
<evidence type="ECO:0000256" key="7">
    <source>
        <dbReference type="ARBA" id="ARBA00047625"/>
    </source>
</evidence>
<evidence type="ECO:0000256" key="4">
    <source>
        <dbReference type="ARBA" id="ARBA00023239"/>
    </source>
</evidence>
<keyword evidence="11" id="KW-1185">Reference proteome</keyword>
<dbReference type="PIRSF" id="PIRSF001434">
    <property type="entry name" value="CGS"/>
    <property type="match status" value="1"/>
</dbReference>
<dbReference type="PANTHER" id="PTHR43500">
    <property type="entry name" value="CYSTATHIONINE BETA-LYASE-RELATED"/>
    <property type="match status" value="1"/>
</dbReference>
<comment type="caution">
    <text evidence="10">The sequence shown here is derived from an EMBL/GenBank/DDBJ whole genome shotgun (WGS) entry which is preliminary data.</text>
</comment>
<dbReference type="InterPro" id="IPR006233">
    <property type="entry name" value="Cys_b_lyase_bac"/>
</dbReference>
<dbReference type="GO" id="GO:0047804">
    <property type="term" value="F:cysteine-S-conjugate beta-lyase activity"/>
    <property type="evidence" value="ECO:0007669"/>
    <property type="project" value="UniProtKB-EC"/>
</dbReference>
<dbReference type="GO" id="GO:0019450">
    <property type="term" value="P:L-cysteine catabolic process to pyruvate"/>
    <property type="evidence" value="ECO:0007669"/>
    <property type="project" value="TreeGrafter"/>
</dbReference>
<evidence type="ECO:0000256" key="6">
    <source>
        <dbReference type="ARBA" id="ARBA00047517"/>
    </source>
</evidence>
<feature type="modified residue" description="N6-(pyridoxal phosphate)lysine" evidence="8">
    <location>
        <position position="212"/>
    </location>
</feature>
<sequence length="393" mass="42766">MSDESDATGGRPARVQTLLAHGGLDPHGYHGFVNPPVVHASTVLYPDVETTRTRAQRYTYGRSGTPTTDALCDLVSALEGAEKTVLAPTGLAACTVAIAAMVKAGDRILVVDNVYNPTRKFCDGFLTRFGVETVYFDPTDLQTFRTLLEQPTAVVFFEAPGSVTFEMCDVPAIIALAKAAGAVTMMDNSWATPLFFRPLEHGCDLSIHAATKYLAGHSDLLLGTVAGNGEVIAQVRKTWDEWGENAAPDDVYMTLRGMRTLDVRMERHQRNARIVAEWLAADSRVSRVLYPALPGAPGHNLWKRDFDGASSLFAITFKGRPDADVVTFVDSLRLFGIGYSWGGFESLATLQPAHAMRVTMDWPQDEAVVRLHVGLDDPADLIEDLDQAMAHLG</sequence>
<comment type="pathway">
    <text evidence="5">Amino-acid biosynthesis; L-methionine biosynthesis via de novo pathway; L-homocysteine from L-cystathionine: step 1/1.</text>
</comment>
<evidence type="ECO:0000313" key="11">
    <source>
        <dbReference type="Proteomes" id="UP000609531"/>
    </source>
</evidence>
<dbReference type="Gene3D" id="3.90.1150.10">
    <property type="entry name" value="Aspartate Aminotransferase, domain 1"/>
    <property type="match status" value="1"/>
</dbReference>
<proteinExistence type="inferred from homology"/>
<comment type="catalytic activity">
    <reaction evidence="6">
        <text>L,L-cystathionine + H2O = L-homocysteine + pyruvate + NH4(+)</text>
        <dbReference type="Rhea" id="RHEA:13965"/>
        <dbReference type="ChEBI" id="CHEBI:15361"/>
        <dbReference type="ChEBI" id="CHEBI:15377"/>
        <dbReference type="ChEBI" id="CHEBI:28938"/>
        <dbReference type="ChEBI" id="CHEBI:58161"/>
        <dbReference type="ChEBI" id="CHEBI:58199"/>
    </reaction>
</comment>
<dbReference type="Gene3D" id="3.40.640.10">
    <property type="entry name" value="Type I PLP-dependent aspartate aminotransferase-like (Major domain)"/>
    <property type="match status" value="1"/>
</dbReference>
<accession>A0A934IUM0</accession>
<evidence type="ECO:0000256" key="5">
    <source>
        <dbReference type="ARBA" id="ARBA00046315"/>
    </source>
</evidence>
<dbReference type="GO" id="GO:0030170">
    <property type="term" value="F:pyridoxal phosphate binding"/>
    <property type="evidence" value="ECO:0007669"/>
    <property type="project" value="InterPro"/>
</dbReference>
<dbReference type="PROSITE" id="PS00868">
    <property type="entry name" value="CYS_MET_METAB_PP"/>
    <property type="match status" value="1"/>
</dbReference>
<comment type="cofactor">
    <cofactor evidence="1 9">
        <name>pyridoxal 5'-phosphate</name>
        <dbReference type="ChEBI" id="CHEBI:597326"/>
    </cofactor>
</comment>
<dbReference type="SUPFAM" id="SSF53383">
    <property type="entry name" value="PLP-dependent transferases"/>
    <property type="match status" value="1"/>
</dbReference>
<dbReference type="Pfam" id="PF01053">
    <property type="entry name" value="Cys_Met_Meta_PP"/>
    <property type="match status" value="1"/>
</dbReference>
<evidence type="ECO:0000313" key="10">
    <source>
        <dbReference type="EMBL" id="MBJ3778335.1"/>
    </source>
</evidence>
<dbReference type="AlphaFoldDB" id="A0A934IUM0"/>
<gene>
    <name evidence="10" type="primary">metC</name>
    <name evidence="10" type="ORF">JCR33_21730</name>
</gene>
<reference evidence="10" key="1">
    <citation type="submission" date="2020-12" db="EMBL/GenBank/DDBJ databases">
        <title>Bacterial taxonomy.</title>
        <authorList>
            <person name="Pan X."/>
        </authorList>
    </citation>
    <scope>NUCLEOTIDE SEQUENCE</scope>
    <source>
        <strain evidence="10">B2012</strain>
    </source>
</reference>
<dbReference type="PANTHER" id="PTHR43500:SF1">
    <property type="entry name" value="CYSTATHIONINE BETA-LYASE-RELATED"/>
    <property type="match status" value="1"/>
</dbReference>
<dbReference type="NCBIfam" id="TIGR01324">
    <property type="entry name" value="cysta_beta_ly_B"/>
    <property type="match status" value="1"/>
</dbReference>
<evidence type="ECO:0000256" key="9">
    <source>
        <dbReference type="RuleBase" id="RU362118"/>
    </source>
</evidence>
<organism evidence="10 11">
    <name type="scientific">Acuticoccus mangrovi</name>
    <dbReference type="NCBI Taxonomy" id="2796142"/>
    <lineage>
        <taxon>Bacteria</taxon>
        <taxon>Pseudomonadati</taxon>
        <taxon>Pseudomonadota</taxon>
        <taxon>Alphaproteobacteria</taxon>
        <taxon>Hyphomicrobiales</taxon>
        <taxon>Amorphaceae</taxon>
        <taxon>Acuticoccus</taxon>
    </lineage>
</organism>
<keyword evidence="4 10" id="KW-0456">Lyase</keyword>
<dbReference type="InterPro" id="IPR015421">
    <property type="entry name" value="PyrdxlP-dep_Trfase_major"/>
</dbReference>
<protein>
    <submittedName>
        <fullName evidence="10">Cystathionine beta-lyase</fullName>
        <ecNumber evidence="10">4.4.1.8</ecNumber>
    </submittedName>
</protein>
<dbReference type="InterPro" id="IPR015424">
    <property type="entry name" value="PyrdxlP-dep_Trfase"/>
</dbReference>
<dbReference type="EMBL" id="JAEKJA010000026">
    <property type="protein sequence ID" value="MBJ3778335.1"/>
    <property type="molecule type" value="Genomic_DNA"/>
</dbReference>
<evidence type="ECO:0000256" key="8">
    <source>
        <dbReference type="PIRSR" id="PIRSR001434-2"/>
    </source>
</evidence>
<dbReference type="EC" id="4.4.1.8" evidence="10"/>
<dbReference type="GO" id="GO:0019346">
    <property type="term" value="P:transsulfuration"/>
    <property type="evidence" value="ECO:0007669"/>
    <property type="project" value="InterPro"/>
</dbReference>
<dbReference type="InterPro" id="IPR015422">
    <property type="entry name" value="PyrdxlP-dep_Trfase_small"/>
</dbReference>
<dbReference type="FunFam" id="3.40.640.10:FF:000046">
    <property type="entry name" value="Cystathionine gamma-lyase"/>
    <property type="match status" value="1"/>
</dbReference>
<keyword evidence="3 8" id="KW-0663">Pyridoxal phosphate</keyword>
<dbReference type="Proteomes" id="UP000609531">
    <property type="component" value="Unassembled WGS sequence"/>
</dbReference>
<evidence type="ECO:0000256" key="2">
    <source>
        <dbReference type="ARBA" id="ARBA00009077"/>
    </source>
</evidence>
<dbReference type="RefSeq" id="WP_198884233.1">
    <property type="nucleotide sequence ID" value="NZ_JAEKJA010000026.1"/>
</dbReference>
<comment type="catalytic activity">
    <reaction evidence="7">
        <text>an S-substituted L-cysteine + H2O = a thiol + pyruvate + NH4(+)</text>
        <dbReference type="Rhea" id="RHEA:18121"/>
        <dbReference type="ChEBI" id="CHEBI:15361"/>
        <dbReference type="ChEBI" id="CHEBI:15377"/>
        <dbReference type="ChEBI" id="CHEBI:28938"/>
        <dbReference type="ChEBI" id="CHEBI:29256"/>
        <dbReference type="ChEBI" id="CHEBI:58717"/>
        <dbReference type="EC" id="4.4.1.13"/>
    </reaction>
</comment>